<accession>A0ABD2N8W3</accession>
<evidence type="ECO:0000313" key="1">
    <source>
        <dbReference type="EMBL" id="KAL3275203.1"/>
    </source>
</evidence>
<gene>
    <name evidence="1" type="ORF">HHI36_019972</name>
</gene>
<protein>
    <submittedName>
        <fullName evidence="1">Uncharacterized protein</fullName>
    </submittedName>
</protein>
<proteinExistence type="predicted"/>
<reference evidence="1 2" key="1">
    <citation type="journal article" date="2021" name="BMC Biol.">
        <title>Horizontally acquired antibacterial genes associated with adaptive radiation of ladybird beetles.</title>
        <authorList>
            <person name="Li H.S."/>
            <person name="Tang X.F."/>
            <person name="Huang Y.H."/>
            <person name="Xu Z.Y."/>
            <person name="Chen M.L."/>
            <person name="Du X.Y."/>
            <person name="Qiu B.Y."/>
            <person name="Chen P.T."/>
            <person name="Zhang W."/>
            <person name="Slipinski A."/>
            <person name="Escalona H.E."/>
            <person name="Waterhouse R.M."/>
            <person name="Zwick A."/>
            <person name="Pang H."/>
        </authorList>
    </citation>
    <scope>NUCLEOTIDE SEQUENCE [LARGE SCALE GENOMIC DNA]</scope>
    <source>
        <strain evidence="1">SYSU2018</strain>
    </source>
</reference>
<name>A0ABD2N8W3_9CUCU</name>
<dbReference type="EMBL" id="JABFTP020000083">
    <property type="protein sequence ID" value="KAL3275203.1"/>
    <property type="molecule type" value="Genomic_DNA"/>
</dbReference>
<sequence length="124" mass="14245">MTLKVMNNPQDGTTKTVDSALVGLSSVNQQNYTISDYVLVEFLVRNTEYCYAAEINKIDIEKGELTETFLKICYDEGHTFRVDEKDVSDVSFNQVLKKLPSPVIAIKRKRIFHYFNISVPVFEK</sequence>
<dbReference type="AlphaFoldDB" id="A0ABD2N8W3"/>
<evidence type="ECO:0000313" key="2">
    <source>
        <dbReference type="Proteomes" id="UP001516400"/>
    </source>
</evidence>
<dbReference type="Proteomes" id="UP001516400">
    <property type="component" value="Unassembled WGS sequence"/>
</dbReference>
<comment type="caution">
    <text evidence="1">The sequence shown here is derived from an EMBL/GenBank/DDBJ whole genome shotgun (WGS) entry which is preliminary data.</text>
</comment>
<keyword evidence="2" id="KW-1185">Reference proteome</keyword>
<organism evidence="1 2">
    <name type="scientific">Cryptolaemus montrouzieri</name>
    <dbReference type="NCBI Taxonomy" id="559131"/>
    <lineage>
        <taxon>Eukaryota</taxon>
        <taxon>Metazoa</taxon>
        <taxon>Ecdysozoa</taxon>
        <taxon>Arthropoda</taxon>
        <taxon>Hexapoda</taxon>
        <taxon>Insecta</taxon>
        <taxon>Pterygota</taxon>
        <taxon>Neoptera</taxon>
        <taxon>Endopterygota</taxon>
        <taxon>Coleoptera</taxon>
        <taxon>Polyphaga</taxon>
        <taxon>Cucujiformia</taxon>
        <taxon>Coccinelloidea</taxon>
        <taxon>Coccinellidae</taxon>
        <taxon>Scymninae</taxon>
        <taxon>Scymnini</taxon>
        <taxon>Cryptolaemus</taxon>
    </lineage>
</organism>